<dbReference type="EMBL" id="OX459118">
    <property type="protein sequence ID" value="CAI9090949.1"/>
    <property type="molecule type" value="Genomic_DNA"/>
</dbReference>
<name>A0AAV1C5U6_OLDCO</name>
<protein>
    <submittedName>
        <fullName evidence="1">OLC1v1025847C1</fullName>
    </submittedName>
</protein>
<keyword evidence="2" id="KW-1185">Reference proteome</keyword>
<evidence type="ECO:0000313" key="1">
    <source>
        <dbReference type="EMBL" id="CAI9090949.1"/>
    </source>
</evidence>
<accession>A0AAV1C5U6</accession>
<proteinExistence type="predicted"/>
<evidence type="ECO:0000313" key="2">
    <source>
        <dbReference type="Proteomes" id="UP001161247"/>
    </source>
</evidence>
<sequence>MFTSHKPYELVDIKKVVSIGCDWHLLLTFTVKEADANTDVGEGDEPFDYGLVDDQIYGLIDYDLPDPNDVEIDYDNDDDSLFNYCGKGDGDGDVEGALKTYQATEYASPLKKIISSNFELHYEIIEVVEKPILAPPP</sequence>
<dbReference type="Proteomes" id="UP001161247">
    <property type="component" value="Chromosome 1"/>
</dbReference>
<dbReference type="AlphaFoldDB" id="A0AAV1C5U6"/>
<reference evidence="1" key="1">
    <citation type="submission" date="2023-03" db="EMBL/GenBank/DDBJ databases">
        <authorList>
            <person name="Julca I."/>
        </authorList>
    </citation>
    <scope>NUCLEOTIDE SEQUENCE</scope>
</reference>
<gene>
    <name evidence="1" type="ORF">OLC1_LOCUS2991</name>
</gene>
<organism evidence="1 2">
    <name type="scientific">Oldenlandia corymbosa var. corymbosa</name>
    <dbReference type="NCBI Taxonomy" id="529605"/>
    <lineage>
        <taxon>Eukaryota</taxon>
        <taxon>Viridiplantae</taxon>
        <taxon>Streptophyta</taxon>
        <taxon>Embryophyta</taxon>
        <taxon>Tracheophyta</taxon>
        <taxon>Spermatophyta</taxon>
        <taxon>Magnoliopsida</taxon>
        <taxon>eudicotyledons</taxon>
        <taxon>Gunneridae</taxon>
        <taxon>Pentapetalae</taxon>
        <taxon>asterids</taxon>
        <taxon>lamiids</taxon>
        <taxon>Gentianales</taxon>
        <taxon>Rubiaceae</taxon>
        <taxon>Rubioideae</taxon>
        <taxon>Spermacoceae</taxon>
        <taxon>Hedyotis-Oldenlandia complex</taxon>
        <taxon>Oldenlandia</taxon>
    </lineage>
</organism>